<evidence type="ECO:0000313" key="1">
    <source>
        <dbReference type="EMBL" id="JAP11602.1"/>
    </source>
</evidence>
<name>A0A0V0GTN9_SOLCH</name>
<organism evidence="1">
    <name type="scientific">Solanum chacoense</name>
    <name type="common">Chaco potato</name>
    <dbReference type="NCBI Taxonomy" id="4108"/>
    <lineage>
        <taxon>Eukaryota</taxon>
        <taxon>Viridiplantae</taxon>
        <taxon>Streptophyta</taxon>
        <taxon>Embryophyta</taxon>
        <taxon>Tracheophyta</taxon>
        <taxon>Spermatophyta</taxon>
        <taxon>Magnoliopsida</taxon>
        <taxon>eudicotyledons</taxon>
        <taxon>Gunneridae</taxon>
        <taxon>Pentapetalae</taxon>
        <taxon>asterids</taxon>
        <taxon>lamiids</taxon>
        <taxon>Solanales</taxon>
        <taxon>Solanaceae</taxon>
        <taxon>Solanoideae</taxon>
        <taxon>Solaneae</taxon>
        <taxon>Solanum</taxon>
    </lineage>
</organism>
<accession>A0A0V0GTN9</accession>
<dbReference type="EMBL" id="GEDG01031043">
    <property type="protein sequence ID" value="JAP11602.1"/>
    <property type="molecule type" value="Transcribed_RNA"/>
</dbReference>
<dbReference type="AlphaFoldDB" id="A0A0V0GTN9"/>
<sequence length="60" mass="6780">SIHVPLRHAANNPGDIKGSAEKDLLRREMTGIPLVVQGHYHLYRTRLDMAVPNILYFQVG</sequence>
<protein>
    <submittedName>
        <fullName evidence="1">Putative ovule protein</fullName>
    </submittedName>
</protein>
<proteinExistence type="predicted"/>
<reference evidence="1" key="1">
    <citation type="submission" date="2015-12" db="EMBL/GenBank/DDBJ databases">
        <title>Gene expression during late stages of embryo sac development: a critical building block for successful pollen-pistil interactions.</title>
        <authorList>
            <person name="Liu Y."/>
            <person name="Joly V."/>
            <person name="Sabar M."/>
            <person name="Matton D.P."/>
        </authorList>
    </citation>
    <scope>NUCLEOTIDE SEQUENCE</scope>
</reference>
<feature type="non-terminal residue" evidence="1">
    <location>
        <position position="1"/>
    </location>
</feature>